<dbReference type="Proteomes" id="UP000786989">
    <property type="component" value="Unassembled WGS sequence"/>
</dbReference>
<gene>
    <name evidence="1" type="ORF">K8U77_08360</name>
</gene>
<evidence type="ECO:0000313" key="1">
    <source>
        <dbReference type="EMBL" id="HJF66106.1"/>
    </source>
</evidence>
<reference evidence="1" key="2">
    <citation type="submission" date="2021-09" db="EMBL/GenBank/DDBJ databases">
        <authorList>
            <person name="Gilroy R."/>
        </authorList>
    </citation>
    <scope>NUCLEOTIDE SEQUENCE</scope>
    <source>
        <strain evidence="1">ChiGjej6B6-11269</strain>
    </source>
</reference>
<accession>A0A9D3A1Y5</accession>
<protein>
    <submittedName>
        <fullName evidence="1">AraC family transcriptional regulator</fullName>
    </submittedName>
</protein>
<feature type="non-terminal residue" evidence="1">
    <location>
        <position position="128"/>
    </location>
</feature>
<reference evidence="1" key="1">
    <citation type="journal article" date="2021" name="PeerJ">
        <title>Extensive microbial diversity within the chicken gut microbiome revealed by metagenomics and culture.</title>
        <authorList>
            <person name="Gilroy R."/>
            <person name="Ravi A."/>
            <person name="Getino M."/>
            <person name="Pursley I."/>
            <person name="Horton D.L."/>
            <person name="Alikhan N.F."/>
            <person name="Baker D."/>
            <person name="Gharbi K."/>
            <person name="Hall N."/>
            <person name="Watson M."/>
            <person name="Adriaenssens E.M."/>
            <person name="Foster-Nyarko E."/>
            <person name="Jarju S."/>
            <person name="Secka A."/>
            <person name="Antonio M."/>
            <person name="Oren A."/>
            <person name="Chaudhuri R.R."/>
            <person name="La Ragione R."/>
            <person name="Hildebrand F."/>
            <person name="Pallen M.J."/>
        </authorList>
    </citation>
    <scope>NUCLEOTIDE SEQUENCE</scope>
    <source>
        <strain evidence="1">ChiGjej6B6-11269</strain>
    </source>
</reference>
<dbReference type="AlphaFoldDB" id="A0A9D3A1Y5"/>
<sequence length="128" mass="14361">MDSLEKDLYGAAFRKWEISPSSKAHGYGPDGTLRTFENDFGEGEYWSYFRGNLFAINSFNMRFTKNFVLKYRCTEHLCIGFYDEIEGVTQRQGAPLSVGAISVYLGGEDEEYEAHVLEGASAKGTSIT</sequence>
<evidence type="ECO:0000313" key="2">
    <source>
        <dbReference type="Proteomes" id="UP000786989"/>
    </source>
</evidence>
<name>A0A9D3A1Y5_9ACTN</name>
<proteinExistence type="predicted"/>
<dbReference type="EMBL" id="DYWI01000161">
    <property type="protein sequence ID" value="HJF66106.1"/>
    <property type="molecule type" value="Genomic_DNA"/>
</dbReference>
<comment type="caution">
    <text evidence="1">The sequence shown here is derived from an EMBL/GenBank/DDBJ whole genome shotgun (WGS) entry which is preliminary data.</text>
</comment>
<organism evidence="1 2">
    <name type="scientific">Slackia equolifaciens</name>
    <dbReference type="NCBI Taxonomy" id="498718"/>
    <lineage>
        <taxon>Bacteria</taxon>
        <taxon>Bacillati</taxon>
        <taxon>Actinomycetota</taxon>
        <taxon>Coriobacteriia</taxon>
        <taxon>Eggerthellales</taxon>
        <taxon>Eggerthellaceae</taxon>
        <taxon>Slackia</taxon>
    </lineage>
</organism>